<evidence type="ECO:0000313" key="7">
    <source>
        <dbReference type="EMBL" id="CAH0549209.1"/>
    </source>
</evidence>
<dbReference type="InterPro" id="IPR050688">
    <property type="entry name" value="Zinc_finger/UBP_domain"/>
</dbReference>
<feature type="domain" description="C2H2-type" evidence="6">
    <location>
        <begin position="131"/>
        <end position="158"/>
    </location>
</feature>
<evidence type="ECO:0000256" key="2">
    <source>
        <dbReference type="ARBA" id="ARBA00022737"/>
    </source>
</evidence>
<evidence type="ECO:0000256" key="3">
    <source>
        <dbReference type="ARBA" id="ARBA00022771"/>
    </source>
</evidence>
<evidence type="ECO:0000259" key="6">
    <source>
        <dbReference type="PROSITE" id="PS50157"/>
    </source>
</evidence>
<dbReference type="Proteomes" id="UP001154078">
    <property type="component" value="Chromosome 11"/>
</dbReference>
<feature type="domain" description="C2H2-type" evidence="6">
    <location>
        <begin position="101"/>
        <end position="129"/>
    </location>
</feature>
<dbReference type="InterPro" id="IPR036236">
    <property type="entry name" value="Znf_C2H2_sf"/>
</dbReference>
<dbReference type="SMART" id="SM00355">
    <property type="entry name" value="ZnF_C2H2"/>
    <property type="match status" value="7"/>
</dbReference>
<evidence type="ECO:0000256" key="5">
    <source>
        <dbReference type="PROSITE-ProRule" id="PRU00042"/>
    </source>
</evidence>
<dbReference type="PANTHER" id="PTHR24403:SF67">
    <property type="entry name" value="FI01116P-RELATED"/>
    <property type="match status" value="1"/>
</dbReference>
<feature type="domain" description="C2H2-type" evidence="6">
    <location>
        <begin position="227"/>
        <end position="254"/>
    </location>
</feature>
<dbReference type="AlphaFoldDB" id="A0A9P0AWS4"/>
<dbReference type="EMBL" id="OV121142">
    <property type="protein sequence ID" value="CAH0549209.1"/>
    <property type="molecule type" value="Genomic_DNA"/>
</dbReference>
<evidence type="ECO:0000256" key="4">
    <source>
        <dbReference type="ARBA" id="ARBA00022833"/>
    </source>
</evidence>
<name>A0A9P0AWS4_BRAAE</name>
<sequence>MEQIVKKELEELVDDSKGDISMNYDKPSTSADKEMPFTFRISIKQEIKEELDEESYNPDDRGETKDIIRVYIKEERRESDFSEEYDNNKEEQYVKLREKLFKCEICSKKYQTEDSLCNHKKHVHKDMQELFNCAQCKYQTLRKSDFKKHLKIHDKKTYYLKCQYCPYTAAEVKSLNSHLLSKHKEENKTKITSKIHHCAKCLYSTVNKSSYNDHIKVCLKLKNIQWYQCEFCRYKTIHKSHLTTHIKTHNRVKELKCLFCIYQCNKKQSLDSHILIKHSNLLNETNKTLITSKLHSCEHCNYKTTLANNLKLHLKCNH</sequence>
<dbReference type="GO" id="GO:0008270">
    <property type="term" value="F:zinc ion binding"/>
    <property type="evidence" value="ECO:0007669"/>
    <property type="project" value="UniProtKB-KW"/>
</dbReference>
<dbReference type="GO" id="GO:0005634">
    <property type="term" value="C:nucleus"/>
    <property type="evidence" value="ECO:0007669"/>
    <property type="project" value="TreeGrafter"/>
</dbReference>
<evidence type="ECO:0000256" key="1">
    <source>
        <dbReference type="ARBA" id="ARBA00022723"/>
    </source>
</evidence>
<dbReference type="PROSITE" id="PS00028">
    <property type="entry name" value="ZINC_FINGER_C2H2_1"/>
    <property type="match status" value="1"/>
</dbReference>
<dbReference type="InterPro" id="IPR013087">
    <property type="entry name" value="Znf_C2H2_type"/>
</dbReference>
<dbReference type="OrthoDB" id="3561125at2759"/>
<dbReference type="SUPFAM" id="SSF57667">
    <property type="entry name" value="beta-beta-alpha zinc fingers"/>
    <property type="match status" value="1"/>
</dbReference>
<proteinExistence type="predicted"/>
<accession>A0A9P0AWS4</accession>
<keyword evidence="1" id="KW-0479">Metal-binding</keyword>
<keyword evidence="8" id="KW-1185">Reference proteome</keyword>
<organism evidence="7 8">
    <name type="scientific">Brassicogethes aeneus</name>
    <name type="common">Rape pollen beetle</name>
    <name type="synonym">Meligethes aeneus</name>
    <dbReference type="NCBI Taxonomy" id="1431903"/>
    <lineage>
        <taxon>Eukaryota</taxon>
        <taxon>Metazoa</taxon>
        <taxon>Ecdysozoa</taxon>
        <taxon>Arthropoda</taxon>
        <taxon>Hexapoda</taxon>
        <taxon>Insecta</taxon>
        <taxon>Pterygota</taxon>
        <taxon>Neoptera</taxon>
        <taxon>Endopterygota</taxon>
        <taxon>Coleoptera</taxon>
        <taxon>Polyphaga</taxon>
        <taxon>Cucujiformia</taxon>
        <taxon>Nitidulidae</taxon>
        <taxon>Meligethinae</taxon>
        <taxon>Brassicogethes</taxon>
    </lineage>
</organism>
<evidence type="ECO:0000313" key="8">
    <source>
        <dbReference type="Proteomes" id="UP001154078"/>
    </source>
</evidence>
<reference evidence="7" key="1">
    <citation type="submission" date="2021-12" db="EMBL/GenBank/DDBJ databases">
        <authorList>
            <person name="King R."/>
        </authorList>
    </citation>
    <scope>NUCLEOTIDE SEQUENCE</scope>
</reference>
<dbReference type="PROSITE" id="PS50157">
    <property type="entry name" value="ZINC_FINGER_C2H2_2"/>
    <property type="match status" value="4"/>
</dbReference>
<keyword evidence="3 5" id="KW-0863">Zinc-finger</keyword>
<keyword evidence="2" id="KW-0677">Repeat</keyword>
<keyword evidence="4" id="KW-0862">Zinc</keyword>
<dbReference type="PANTHER" id="PTHR24403">
    <property type="entry name" value="ZINC FINGER PROTEIN"/>
    <property type="match status" value="1"/>
</dbReference>
<dbReference type="Gene3D" id="3.30.160.60">
    <property type="entry name" value="Classic Zinc Finger"/>
    <property type="match status" value="3"/>
</dbReference>
<protein>
    <recommendedName>
        <fullName evidence="6">C2H2-type domain-containing protein</fullName>
    </recommendedName>
</protein>
<gene>
    <name evidence="7" type="ORF">MELIAE_LOCUS2422</name>
</gene>
<feature type="domain" description="C2H2-type" evidence="6">
    <location>
        <begin position="295"/>
        <end position="318"/>
    </location>
</feature>
<dbReference type="GO" id="GO:0045944">
    <property type="term" value="P:positive regulation of transcription by RNA polymerase II"/>
    <property type="evidence" value="ECO:0007669"/>
    <property type="project" value="TreeGrafter"/>
</dbReference>